<proteinExistence type="predicted"/>
<dbReference type="Gene3D" id="1.25.40.10">
    <property type="entry name" value="Tetratricopeptide repeat domain"/>
    <property type="match status" value="3"/>
</dbReference>
<dbReference type="SMART" id="SM00386">
    <property type="entry name" value="HAT"/>
    <property type="match status" value="3"/>
</dbReference>
<name>E0RNF1_WINT6</name>
<keyword evidence="1" id="KW-0802">TPR repeat</keyword>
<dbReference type="eggNOG" id="COG0457">
    <property type="taxonomic scope" value="Bacteria"/>
</dbReference>
<reference evidence="4 5" key="2">
    <citation type="journal article" date="2010" name="J. Bacteriol.">
        <title>Genome sequence of the polysaccharide-degrading, thermophilic anaerobe Spirochaeta thermophila DSM 6192.</title>
        <authorList>
            <person name="Angelov A."/>
            <person name="Liebl S."/>
            <person name="Ballschmiter M."/>
            <person name="Bomeke M."/>
            <person name="Lehmann R."/>
            <person name="Liesegang H."/>
            <person name="Daniel R."/>
            <person name="Liebl W."/>
        </authorList>
    </citation>
    <scope>NUCLEOTIDE SEQUENCE [LARGE SCALE GENOMIC DNA]</scope>
    <source>
        <strain evidence="5">ATCC 49972 / DSM 6192 / RI 19.B1</strain>
    </source>
</reference>
<dbReference type="AlphaFoldDB" id="E0RNF1"/>
<dbReference type="PaxDb" id="665571-STHERM_c01770"/>
<protein>
    <submittedName>
        <fullName evidence="4">Uncharacterized protein</fullName>
    </submittedName>
</protein>
<evidence type="ECO:0000313" key="5">
    <source>
        <dbReference type="Proteomes" id="UP000001296"/>
    </source>
</evidence>
<keyword evidence="3" id="KW-1133">Transmembrane helix</keyword>
<dbReference type="InterPro" id="IPR058109">
    <property type="entry name" value="FlcA_C"/>
</dbReference>
<dbReference type="SMART" id="SM00028">
    <property type="entry name" value="TPR"/>
    <property type="match status" value="5"/>
</dbReference>
<feature type="region of interest" description="Disordered" evidence="2">
    <location>
        <begin position="113"/>
        <end position="230"/>
    </location>
</feature>
<feature type="repeat" description="TPR" evidence="1">
    <location>
        <begin position="700"/>
        <end position="733"/>
    </location>
</feature>
<feature type="region of interest" description="Disordered" evidence="2">
    <location>
        <begin position="29"/>
        <end position="86"/>
    </location>
</feature>
<dbReference type="PROSITE" id="PS50005">
    <property type="entry name" value="TPR"/>
    <property type="match status" value="1"/>
</dbReference>
<feature type="transmembrane region" description="Helical" evidence="3">
    <location>
        <begin position="399"/>
        <end position="422"/>
    </location>
</feature>
<dbReference type="Proteomes" id="UP000001296">
    <property type="component" value="Chromosome"/>
</dbReference>
<dbReference type="KEGG" id="sta:STHERM_c01770"/>
<reference key="1">
    <citation type="submission" date="2009-08" db="EMBL/GenBank/DDBJ databases">
        <title>The genome sequence of Spirochaeta thermophila DSM6192.</title>
        <authorList>
            <person name="Angelov A."/>
            <person name="Mientus M."/>
            <person name="Wittenberg S."/>
            <person name="Lehmann R."/>
            <person name="Liesegang H."/>
            <person name="Daniel R."/>
            <person name="Liebl W."/>
        </authorList>
    </citation>
    <scope>NUCLEOTIDE SEQUENCE</scope>
    <source>
        <strain>DSM 6192</strain>
    </source>
</reference>
<dbReference type="HOGENOM" id="CLU_006550_0_0_12"/>
<evidence type="ECO:0000313" key="4">
    <source>
        <dbReference type="EMBL" id="ADN01151.1"/>
    </source>
</evidence>
<evidence type="ECO:0000256" key="2">
    <source>
        <dbReference type="SAM" id="MobiDB-lite"/>
    </source>
</evidence>
<dbReference type="GO" id="GO:0006396">
    <property type="term" value="P:RNA processing"/>
    <property type="evidence" value="ECO:0007669"/>
    <property type="project" value="InterPro"/>
</dbReference>
<dbReference type="InterPro" id="IPR003107">
    <property type="entry name" value="HAT"/>
</dbReference>
<feature type="compositionally biased region" description="Low complexity" evidence="2">
    <location>
        <begin position="143"/>
        <end position="154"/>
    </location>
</feature>
<dbReference type="InterPro" id="IPR019734">
    <property type="entry name" value="TPR_rpt"/>
</dbReference>
<dbReference type="EMBL" id="CP001698">
    <property type="protein sequence ID" value="ADN01151.1"/>
    <property type="molecule type" value="Genomic_DNA"/>
</dbReference>
<feature type="compositionally biased region" description="Acidic residues" evidence="2">
    <location>
        <begin position="188"/>
        <end position="226"/>
    </location>
</feature>
<dbReference type="InterPro" id="IPR011990">
    <property type="entry name" value="TPR-like_helical_dom_sf"/>
</dbReference>
<feature type="compositionally biased region" description="Acidic residues" evidence="2">
    <location>
        <begin position="72"/>
        <end position="83"/>
    </location>
</feature>
<dbReference type="NCBIfam" id="NF047372">
    <property type="entry name" value="FlcA_NTERM"/>
    <property type="match status" value="1"/>
</dbReference>
<dbReference type="NCBIfam" id="NF047371">
    <property type="entry name" value="FlcA_CTERM"/>
    <property type="match status" value="1"/>
</dbReference>
<sequence length="964" mass="109375">MPEERDIERLGRELLKLREEPRVLDEWGETVEIPPPVEPEVHPRVPHTEEEGARADEGDESIEGLLSRFGDEQAEEEAPEGDAFEALGFEPLEEEVEGEMPQAELPEELPEGLFDLEEEAASAGEDLGVLEELPEPGGEGPEEAVPPLEGPEGVSPEDAGVTSAVEGVGSEEPAGEGTEEFVLPDFHDLEEESGEAVPGPDEDLGLSLDFTEEEGEAAPAPPEEEIPSVPSPEDLALEEEALLAEEFPEDIEVEEFSLRDLGEEFGVVEEEPGLIAEEESLNPAMAITPEAVEELPETGFGLTEQEFRRLQEHLFSLPRNLKMEIESLVAEAKVGGEDLERLVRMLVEGESPRALAAFVGRLTGKRIRIPARYERGTGAEFEKAKGGLWYLVRYRLLPVVRAVLVGTLILAGLTAAVFQFIYRPVRAHLLYTEGYRQIFQEEYDASLLRFEQGLRLWRMKGWFFRYARAYTEMRQYPLAEEKYEQLLAHYPLDKEATLEYADFESRVLANYEKADQPLERYLRLENLKDLDVLLARGDNFLRWADEGGAEDFDRFEEARKMYARAMEYHGSRAPIVQRMLMYFVHQEEKALELGRTDVDNLSHVEQLVEYILERPKLAVDAGELARAGGYLIDRNRIDRVRDVLFRAREIQDPHPEVHYQLARYFRIVERPADEAKALQAARLLLEELPMRTRRQTAQLVDTYRRQGDLFYAQGELLSAEDAYREAIRLYEQALSSRLLKRSARFGSIYASLADIYYYHSAEEETALTLYETAESHGYVTPENAYKKGRLLYRKGLYDRALTEFAKSEEAFRNNRVVLFALANALYFKASYTAAEGYYRRLLDMLEREKAALPAVRVDENPDHRALVEGIIRVENNLGVTLFKRSGGREGHPAYPEALTFLTDAQELFVNLYRDPETMERAGAVNLAYLNMDAILHPTVPFDQLPLAIYRSLPVDVKARGLSGP</sequence>
<gene>
    <name evidence="4" type="ordered locus">STHERM_c01770</name>
</gene>
<accession>E0RNF1</accession>
<organism evidence="4 5">
    <name type="scientific">Winmispira thermophila (strain ATCC 49972 / DSM 6192 / RI 19.B1)</name>
    <name type="common">Spirochaeta thermophila</name>
    <dbReference type="NCBI Taxonomy" id="665571"/>
    <lineage>
        <taxon>Bacteria</taxon>
        <taxon>Pseudomonadati</taxon>
        <taxon>Spirochaetota</taxon>
        <taxon>Spirochaetia</taxon>
        <taxon>Winmispirales</taxon>
        <taxon>Winmispiraceae</taxon>
        <taxon>Winmispira</taxon>
    </lineage>
</organism>
<keyword evidence="3" id="KW-0812">Transmembrane</keyword>
<dbReference type="RefSeq" id="WP_013312992.1">
    <property type="nucleotide sequence ID" value="NC_014484.1"/>
</dbReference>
<evidence type="ECO:0000256" key="3">
    <source>
        <dbReference type="SAM" id="Phobius"/>
    </source>
</evidence>
<dbReference type="InterPro" id="IPR058123">
    <property type="entry name" value="FlcA_N"/>
</dbReference>
<evidence type="ECO:0000256" key="1">
    <source>
        <dbReference type="PROSITE-ProRule" id="PRU00339"/>
    </source>
</evidence>
<dbReference type="SUPFAM" id="SSF48452">
    <property type="entry name" value="TPR-like"/>
    <property type="match status" value="2"/>
</dbReference>
<feature type="compositionally biased region" description="Basic and acidic residues" evidence="2">
    <location>
        <begin position="39"/>
        <end position="56"/>
    </location>
</feature>
<keyword evidence="3" id="KW-0472">Membrane</keyword>